<dbReference type="OrthoDB" id="5870696at2"/>
<name>H5TDP5_9ALTE</name>
<reference evidence="4 5" key="2">
    <citation type="journal article" date="2017" name="Antonie Van Leeuwenhoek">
        <title>Rhizobium rhizosphaerae sp. nov., a novel species isolated from rice rhizosphere.</title>
        <authorList>
            <person name="Zhao J.J."/>
            <person name="Zhang J."/>
            <person name="Zhang R.J."/>
            <person name="Zhang C.W."/>
            <person name="Yin H.Q."/>
            <person name="Zhang X.X."/>
        </authorList>
    </citation>
    <scope>NUCLEOTIDE SEQUENCE [LARGE SCALE GENOMIC DNA]</scope>
    <source>
        <strain evidence="4 5">ACAM 611</strain>
    </source>
</reference>
<evidence type="ECO:0000313" key="4">
    <source>
        <dbReference type="EMBL" id="GAB56422.1"/>
    </source>
</evidence>
<dbReference type="CDD" id="cd01398">
    <property type="entry name" value="RPI_A"/>
    <property type="match status" value="1"/>
</dbReference>
<dbReference type="GO" id="GO:0009052">
    <property type="term" value="P:pentose-phosphate shunt, non-oxidative branch"/>
    <property type="evidence" value="ECO:0007669"/>
    <property type="project" value="UniProtKB-UniRule"/>
</dbReference>
<dbReference type="EMBL" id="BAET01000028">
    <property type="protein sequence ID" value="GAB56422.1"/>
    <property type="molecule type" value="Genomic_DNA"/>
</dbReference>
<feature type="binding site" evidence="3">
    <location>
        <begin position="309"/>
        <end position="312"/>
    </location>
    <ligand>
        <name>substrate</name>
    </ligand>
</feature>
<dbReference type="Gene3D" id="3.40.50.1360">
    <property type="match status" value="1"/>
</dbReference>
<dbReference type="Pfam" id="PF01812">
    <property type="entry name" value="5-FTHF_cyc-lig"/>
    <property type="match status" value="1"/>
</dbReference>
<protein>
    <recommendedName>
        <fullName evidence="3">Ribose-5-phosphate isomerase A</fullName>
        <ecNumber evidence="3">5.3.1.6</ecNumber>
    </recommendedName>
    <alternativeName>
        <fullName evidence="3">Phosphoriboisomerase A</fullName>
        <shortName evidence="3">PRI</shortName>
    </alternativeName>
</protein>
<evidence type="ECO:0000313" key="5">
    <source>
        <dbReference type="Proteomes" id="UP000053586"/>
    </source>
</evidence>
<dbReference type="SUPFAM" id="SSF75445">
    <property type="entry name" value="D-ribose-5-phosphate isomerase (RpiA), lid domain"/>
    <property type="match status" value="1"/>
</dbReference>
<feature type="active site" description="Proton acceptor" evidence="3">
    <location>
        <position position="318"/>
    </location>
</feature>
<feature type="binding site" evidence="3">
    <location>
        <begin position="243"/>
        <end position="246"/>
    </location>
    <ligand>
        <name>substrate</name>
    </ligand>
</feature>
<dbReference type="InterPro" id="IPR002698">
    <property type="entry name" value="FTHF_cligase"/>
</dbReference>
<reference evidence="4 5" key="1">
    <citation type="journal article" date="2012" name="J. Bacteriol.">
        <title>Genome sequence of proteorhodopsin-containing sea ice bacterium Glaciecola punicea ACAM 611T.</title>
        <authorList>
            <person name="Qin Q.-L."/>
            <person name="Xie B.-B."/>
            <person name="Shu Y.-L."/>
            <person name="Rong J.-C."/>
            <person name="Zhao D.-L."/>
            <person name="Zhang X.-Y."/>
            <person name="Chen X.-L."/>
            <person name="Zhou B.-C."/>
            <person name="Zhanga Y.-Z."/>
        </authorList>
    </citation>
    <scope>NUCLEOTIDE SEQUENCE [LARGE SCALE GENOMIC DNA]</scope>
    <source>
        <strain evidence="4 5">ACAM 611</strain>
    </source>
</reference>
<dbReference type="eggNOG" id="COG0212">
    <property type="taxonomic scope" value="Bacteria"/>
</dbReference>
<dbReference type="AlphaFoldDB" id="H5TDP5"/>
<dbReference type="eggNOG" id="COG0120">
    <property type="taxonomic scope" value="Bacteria"/>
</dbReference>
<dbReference type="FunFam" id="3.40.50.1360:FF:000001">
    <property type="entry name" value="Ribose-5-phosphate isomerase A"/>
    <property type="match status" value="1"/>
</dbReference>
<dbReference type="Proteomes" id="UP000053586">
    <property type="component" value="Unassembled WGS sequence"/>
</dbReference>
<keyword evidence="5" id="KW-1185">Reference proteome</keyword>
<dbReference type="Gene3D" id="3.30.70.260">
    <property type="match status" value="1"/>
</dbReference>
<dbReference type="InterPro" id="IPR020672">
    <property type="entry name" value="Ribose5P_isomerase_typA_subgr"/>
</dbReference>
<dbReference type="PANTHER" id="PTHR11934:SF0">
    <property type="entry name" value="RIBOSE-5-PHOSPHATE ISOMERASE"/>
    <property type="match status" value="1"/>
</dbReference>
<feature type="binding site" evidence="3">
    <location>
        <begin position="296"/>
        <end position="299"/>
    </location>
    <ligand>
        <name>substrate</name>
    </ligand>
</feature>
<dbReference type="Gene3D" id="3.40.50.10420">
    <property type="entry name" value="NagB/RpiA/CoA transferase-like"/>
    <property type="match status" value="1"/>
</dbReference>
<dbReference type="NCBIfam" id="TIGR00021">
    <property type="entry name" value="rpiA"/>
    <property type="match status" value="1"/>
</dbReference>
<comment type="caution">
    <text evidence="4">The sequence shown here is derived from an EMBL/GenBank/DDBJ whole genome shotgun (WGS) entry which is preliminary data.</text>
</comment>
<evidence type="ECO:0000256" key="1">
    <source>
        <dbReference type="ARBA" id="ARBA00001713"/>
    </source>
</evidence>
<dbReference type="GO" id="GO:0006014">
    <property type="term" value="P:D-ribose metabolic process"/>
    <property type="evidence" value="ECO:0007669"/>
    <property type="project" value="TreeGrafter"/>
</dbReference>
<dbReference type="FunFam" id="3.30.70.260:FF:000004">
    <property type="entry name" value="Ribose-5-phosphate isomerase A"/>
    <property type="match status" value="1"/>
</dbReference>
<feature type="binding site" evidence="3">
    <location>
        <position position="336"/>
    </location>
    <ligand>
        <name>substrate</name>
    </ligand>
</feature>
<gene>
    <name evidence="3 4" type="primary">rpiA</name>
    <name evidence="4" type="ORF">GPUN_2307</name>
</gene>
<comment type="subunit">
    <text evidence="3">Homodimer.</text>
</comment>
<dbReference type="InterPro" id="IPR004788">
    <property type="entry name" value="Ribose5P_isomerase_type_A"/>
</dbReference>
<keyword evidence="2 3" id="KW-0413">Isomerase</keyword>
<organism evidence="4 5">
    <name type="scientific">Glaciecola punicea ACAM 611</name>
    <dbReference type="NCBI Taxonomy" id="1121923"/>
    <lineage>
        <taxon>Bacteria</taxon>
        <taxon>Pseudomonadati</taxon>
        <taxon>Pseudomonadota</taxon>
        <taxon>Gammaproteobacteria</taxon>
        <taxon>Alteromonadales</taxon>
        <taxon>Alteromonadaceae</taxon>
        <taxon>Glaciecola</taxon>
    </lineage>
</organism>
<evidence type="ECO:0000256" key="2">
    <source>
        <dbReference type="ARBA" id="ARBA00023235"/>
    </source>
</evidence>
<evidence type="ECO:0000256" key="3">
    <source>
        <dbReference type="HAMAP-Rule" id="MF_00170"/>
    </source>
</evidence>
<comment type="catalytic activity">
    <reaction evidence="1 3">
        <text>aldehydo-D-ribose 5-phosphate = D-ribulose 5-phosphate</text>
        <dbReference type="Rhea" id="RHEA:14657"/>
        <dbReference type="ChEBI" id="CHEBI:58121"/>
        <dbReference type="ChEBI" id="CHEBI:58273"/>
        <dbReference type="EC" id="5.3.1.6"/>
    </reaction>
</comment>
<comment type="similarity">
    <text evidence="3">Belongs to the ribose 5-phosphate isomerase family.</text>
</comment>
<dbReference type="GO" id="GO:0005829">
    <property type="term" value="C:cytosol"/>
    <property type="evidence" value="ECO:0007669"/>
    <property type="project" value="TreeGrafter"/>
</dbReference>
<dbReference type="GO" id="GO:0004751">
    <property type="term" value="F:ribose-5-phosphate isomerase activity"/>
    <property type="evidence" value="ECO:0007669"/>
    <property type="project" value="UniProtKB-UniRule"/>
</dbReference>
<proteinExistence type="inferred from homology"/>
<dbReference type="NCBIfam" id="TIGR02727">
    <property type="entry name" value="MTHFS_bact"/>
    <property type="match status" value="1"/>
</dbReference>
<dbReference type="HAMAP" id="MF_00170">
    <property type="entry name" value="Rib_5P_isom_A"/>
    <property type="match status" value="1"/>
</dbReference>
<comment type="pathway">
    <text evidence="3">Carbohydrate degradation; pentose phosphate pathway; D-ribose 5-phosphate from D-ribulose 5-phosphate (non-oxidative stage): step 1/1.</text>
</comment>
<accession>H5TDP5</accession>
<dbReference type="STRING" id="56804.BAE46_05380"/>
<dbReference type="UniPathway" id="UPA00115">
    <property type="reaction ID" value="UER00412"/>
</dbReference>
<dbReference type="NCBIfam" id="NF001924">
    <property type="entry name" value="PRK00702.1"/>
    <property type="match status" value="1"/>
</dbReference>
<dbReference type="EC" id="5.3.1.6" evidence="3"/>
<dbReference type="InterPro" id="IPR037171">
    <property type="entry name" value="NagB/RpiA_transferase-like"/>
</dbReference>
<dbReference type="Pfam" id="PF06026">
    <property type="entry name" value="Rib_5-P_isom_A"/>
    <property type="match status" value="1"/>
</dbReference>
<dbReference type="PANTHER" id="PTHR11934">
    <property type="entry name" value="RIBOSE-5-PHOSPHATE ISOMERASE"/>
    <property type="match status" value="1"/>
</dbReference>
<comment type="function">
    <text evidence="3">Catalyzes the reversible conversion of ribose-5-phosphate to ribulose 5-phosphate.</text>
</comment>
<dbReference type="InterPro" id="IPR024185">
    <property type="entry name" value="FTHF_cligase-like_sf"/>
</dbReference>
<dbReference type="SUPFAM" id="SSF100950">
    <property type="entry name" value="NagB/RpiA/CoA transferase-like"/>
    <property type="match status" value="2"/>
</dbReference>
<sequence>MNLNSSATKNGSRAQLRQLYKNKRSELSAFEQKKAARNIVTRAVENALFVKVKRVALYASVNGELNTQYLIAYLWAQAIEVYLPVVHPFSAGHLIFLRYTGDTIMRPNRFGILEPELDVNTLCPLNELDLIFTPLVAFDTNGNRLGMGGGFYDRTLQSMRANERLPNANLSAKQAKIIGLAHDVQRASLLPAQDWDIPLSAVLSPTTFYLFKGSSMNQDQKKKAAAIAAIEYVTTGSIVGVGTGSTVNFFIDALAKLKHDIVGVVSSSDASTARLKKHGITVFDLNEVNALDIYVDGADEITEYKHMIKGGGAALTREKIVAAVANTFICIIDDTKLVSMLGKFPLPVEVIPLARSYVAREIVKLGGDPMYRQGIVTDNGNHILDVYNLEILDPPGLEATLNQIVGVVTNGLFAHRGADIVLTGTHDGVKKA</sequence>